<dbReference type="PANTHER" id="PTHR47843:SF2">
    <property type="entry name" value="BTB DOMAIN-CONTAINING PROTEIN"/>
    <property type="match status" value="1"/>
</dbReference>
<feature type="domain" description="BTB" evidence="2">
    <location>
        <begin position="32"/>
        <end position="101"/>
    </location>
</feature>
<dbReference type="PANTHER" id="PTHR47843">
    <property type="entry name" value="BTB DOMAIN-CONTAINING PROTEIN-RELATED"/>
    <property type="match status" value="1"/>
</dbReference>
<name>A0A9P8JQU5_AURME</name>
<gene>
    <name evidence="3" type="ORF">KCU98_g10600</name>
</gene>
<sequence>MSTSSTASQTGGSTGRVVSTPNRWPSKKLLKETVSLLVGPNKEKYNLHKDLLCFYSGFFRAAFEGSFKEADEGKIELPDVKAEIFEVFQVWLYSHSLRDADNYKDSSRRPQLLPCRTLAHLWVFGDKYQIPLLQNDSIDALLAKLEEENQADVAVVHIAYQSTMQGSPLRRFAIDLCVFRMGHQPGERTIFKEPDYSNWSVDALVDFARCMSNAWQLRLPWRTLPLRDKCHYHIHANGERC</sequence>
<accession>A0A9P8JQU5</accession>
<dbReference type="AlphaFoldDB" id="A0A9P8JQU5"/>
<dbReference type="SMART" id="SM00225">
    <property type="entry name" value="BTB"/>
    <property type="match status" value="1"/>
</dbReference>
<dbReference type="InterPro" id="IPR011333">
    <property type="entry name" value="SKP1/BTB/POZ_sf"/>
</dbReference>
<keyword evidence="4" id="KW-1185">Reference proteome</keyword>
<feature type="region of interest" description="Disordered" evidence="1">
    <location>
        <begin position="1"/>
        <end position="22"/>
    </location>
</feature>
<evidence type="ECO:0000259" key="2">
    <source>
        <dbReference type="PROSITE" id="PS50097"/>
    </source>
</evidence>
<dbReference type="EMBL" id="JAHFXS010001591">
    <property type="protein sequence ID" value="KAG9976630.1"/>
    <property type="molecule type" value="Genomic_DNA"/>
</dbReference>
<dbReference type="Gene3D" id="3.30.710.10">
    <property type="entry name" value="Potassium Channel Kv1.1, Chain A"/>
    <property type="match status" value="1"/>
</dbReference>
<reference evidence="3" key="2">
    <citation type="submission" date="2021-08" db="EMBL/GenBank/DDBJ databases">
        <authorList>
            <person name="Gostincar C."/>
            <person name="Sun X."/>
            <person name="Song Z."/>
            <person name="Gunde-Cimerman N."/>
        </authorList>
    </citation>
    <scope>NUCLEOTIDE SEQUENCE</scope>
    <source>
        <strain evidence="3">EXF-9298</strain>
    </source>
</reference>
<proteinExistence type="predicted"/>
<evidence type="ECO:0000313" key="4">
    <source>
        <dbReference type="Proteomes" id="UP000729357"/>
    </source>
</evidence>
<dbReference type="CDD" id="cd18186">
    <property type="entry name" value="BTB_POZ_ZBTB_KLHL-like"/>
    <property type="match status" value="1"/>
</dbReference>
<dbReference type="SUPFAM" id="SSF54695">
    <property type="entry name" value="POZ domain"/>
    <property type="match status" value="1"/>
</dbReference>
<comment type="caution">
    <text evidence="3">The sequence shown here is derived from an EMBL/GenBank/DDBJ whole genome shotgun (WGS) entry which is preliminary data.</text>
</comment>
<dbReference type="InterPro" id="IPR000210">
    <property type="entry name" value="BTB/POZ_dom"/>
</dbReference>
<feature type="non-terminal residue" evidence="3">
    <location>
        <position position="241"/>
    </location>
</feature>
<dbReference type="PROSITE" id="PS50097">
    <property type="entry name" value="BTB"/>
    <property type="match status" value="1"/>
</dbReference>
<organism evidence="3 4">
    <name type="scientific">Aureobasidium melanogenum</name>
    <name type="common">Aureobasidium pullulans var. melanogenum</name>
    <dbReference type="NCBI Taxonomy" id="46634"/>
    <lineage>
        <taxon>Eukaryota</taxon>
        <taxon>Fungi</taxon>
        <taxon>Dikarya</taxon>
        <taxon>Ascomycota</taxon>
        <taxon>Pezizomycotina</taxon>
        <taxon>Dothideomycetes</taxon>
        <taxon>Dothideomycetidae</taxon>
        <taxon>Dothideales</taxon>
        <taxon>Saccotheciaceae</taxon>
        <taxon>Aureobasidium</taxon>
    </lineage>
</organism>
<dbReference type="Proteomes" id="UP000729357">
    <property type="component" value="Unassembled WGS sequence"/>
</dbReference>
<protein>
    <recommendedName>
        <fullName evidence="2">BTB domain-containing protein</fullName>
    </recommendedName>
</protein>
<feature type="compositionally biased region" description="Low complexity" evidence="1">
    <location>
        <begin position="1"/>
        <end position="11"/>
    </location>
</feature>
<evidence type="ECO:0000313" key="3">
    <source>
        <dbReference type="EMBL" id="KAG9976630.1"/>
    </source>
</evidence>
<reference evidence="3" key="1">
    <citation type="journal article" date="2021" name="J Fungi (Basel)">
        <title>Virulence traits and population genomics of the black yeast Aureobasidium melanogenum.</title>
        <authorList>
            <person name="Cernosa A."/>
            <person name="Sun X."/>
            <person name="Gostincar C."/>
            <person name="Fang C."/>
            <person name="Gunde-Cimerman N."/>
            <person name="Song Z."/>
        </authorList>
    </citation>
    <scope>NUCLEOTIDE SEQUENCE</scope>
    <source>
        <strain evidence="3">EXF-9298</strain>
    </source>
</reference>
<dbReference type="Pfam" id="PF00651">
    <property type="entry name" value="BTB"/>
    <property type="match status" value="1"/>
</dbReference>
<evidence type="ECO:0000256" key="1">
    <source>
        <dbReference type="SAM" id="MobiDB-lite"/>
    </source>
</evidence>